<keyword evidence="3" id="KW-1185">Reference proteome</keyword>
<comment type="caution">
    <text evidence="2">The sequence shown here is derived from an EMBL/GenBank/DDBJ whole genome shotgun (WGS) entry which is preliminary data.</text>
</comment>
<evidence type="ECO:0000256" key="1">
    <source>
        <dbReference type="SAM" id="Phobius"/>
    </source>
</evidence>
<name>A0ABP3AE54_MYCUL</name>
<dbReference type="InterPro" id="IPR011047">
    <property type="entry name" value="Quinoprotein_ADH-like_sf"/>
</dbReference>
<keyword evidence="1" id="KW-0472">Membrane</keyword>
<keyword evidence="1" id="KW-0812">Transmembrane</keyword>
<dbReference type="EMBL" id="JAOL01000120">
    <property type="protein sequence ID" value="EUA89618.1"/>
    <property type="molecule type" value="Genomic_DNA"/>
</dbReference>
<dbReference type="Proteomes" id="UP000020681">
    <property type="component" value="Unassembled WGS sequence"/>
</dbReference>
<feature type="transmembrane region" description="Helical" evidence="1">
    <location>
        <begin position="12"/>
        <end position="30"/>
    </location>
</feature>
<evidence type="ECO:0000313" key="2">
    <source>
        <dbReference type="EMBL" id="EUA89618.1"/>
    </source>
</evidence>
<dbReference type="SUPFAM" id="SSF50998">
    <property type="entry name" value="Quinoprotein alcohol dehydrogenase-like"/>
    <property type="match status" value="1"/>
</dbReference>
<sequence>MKPERRTRGDILAAAAIVVVIALVTLLIWWTSDARATVSRPAAAPAPNPSPAREVPGTLKQLWTANSPATRVPMVAGGTVATGAGRLVEGRNPTTGETLWSYSRDTDLCGVSWVYRYAVAVYRDDRGCGQVSTIDGSTGRRGPPAAATRTQRCGCPPMAPRCCRPAAPAWNCGGPTWFGCCPTARPTLG</sequence>
<gene>
    <name evidence="2" type="ORF">I551_4023</name>
</gene>
<evidence type="ECO:0000313" key="3">
    <source>
        <dbReference type="Proteomes" id="UP000020681"/>
    </source>
</evidence>
<proteinExistence type="predicted"/>
<organism evidence="2 3">
    <name type="scientific">Mycobacterium ulcerans str. Harvey</name>
    <dbReference type="NCBI Taxonomy" id="1299332"/>
    <lineage>
        <taxon>Bacteria</taxon>
        <taxon>Bacillati</taxon>
        <taxon>Actinomycetota</taxon>
        <taxon>Actinomycetes</taxon>
        <taxon>Mycobacteriales</taxon>
        <taxon>Mycobacteriaceae</taxon>
        <taxon>Mycobacterium</taxon>
        <taxon>Mycobacterium ulcerans group</taxon>
    </lineage>
</organism>
<reference evidence="2 3" key="1">
    <citation type="submission" date="2014-01" db="EMBL/GenBank/DDBJ databases">
        <authorList>
            <person name="Dobos K."/>
            <person name="Lenaerts A."/>
            <person name="Ordway D."/>
            <person name="DeGroote M.A."/>
            <person name="Parker T."/>
            <person name="Sizemore C."/>
            <person name="Tallon L.J."/>
            <person name="Sadzewicz L.K."/>
            <person name="Sengamalay N."/>
            <person name="Fraser C.M."/>
            <person name="Hine E."/>
            <person name="Shefchek K.A."/>
            <person name="Das S.P."/>
            <person name="Tettelin H."/>
        </authorList>
    </citation>
    <scope>NUCLEOTIDE SEQUENCE [LARGE SCALE GENOMIC DNA]</scope>
    <source>
        <strain evidence="2 3">Harvey</strain>
    </source>
</reference>
<keyword evidence="1" id="KW-1133">Transmembrane helix</keyword>
<protein>
    <submittedName>
        <fullName evidence="2">Conserved alanine and valine rich domain protein</fullName>
    </submittedName>
</protein>
<accession>A0ABP3AE54</accession>